<dbReference type="EMBL" id="JAJNDC010000004">
    <property type="protein sequence ID" value="MCW9714117.1"/>
    <property type="molecule type" value="Genomic_DNA"/>
</dbReference>
<dbReference type="RefSeq" id="WP_265791207.1">
    <property type="nucleotide sequence ID" value="NZ_BAABRS010000004.1"/>
</dbReference>
<dbReference type="Pfam" id="PF03358">
    <property type="entry name" value="FMN_red"/>
    <property type="match status" value="1"/>
</dbReference>
<protein>
    <submittedName>
        <fullName evidence="2">NAD(P)H-dependent oxidoreductase</fullName>
    </submittedName>
</protein>
<dbReference type="Proteomes" id="UP001207337">
    <property type="component" value="Unassembled WGS sequence"/>
</dbReference>
<gene>
    <name evidence="2" type="ORF">LQ318_14485</name>
</gene>
<keyword evidence="3" id="KW-1185">Reference proteome</keyword>
<name>A0ABT3Q1X8_9BACT</name>
<dbReference type="InterPro" id="IPR005025">
    <property type="entry name" value="FMN_Rdtase-like_dom"/>
</dbReference>
<dbReference type="PANTHER" id="PTHR30543:SF21">
    <property type="entry name" value="NAD(P)H-DEPENDENT FMN REDUCTASE LOT6"/>
    <property type="match status" value="1"/>
</dbReference>
<dbReference type="PANTHER" id="PTHR30543">
    <property type="entry name" value="CHROMATE REDUCTASE"/>
    <property type="match status" value="1"/>
</dbReference>
<dbReference type="SUPFAM" id="SSF52218">
    <property type="entry name" value="Flavoproteins"/>
    <property type="match status" value="1"/>
</dbReference>
<dbReference type="Gene3D" id="3.40.50.360">
    <property type="match status" value="1"/>
</dbReference>
<reference evidence="2 3" key="1">
    <citation type="submission" date="2021-11" db="EMBL/GenBank/DDBJ databases">
        <title>Aliifidinibius sp. nov., a new bacterium isolated from saline soil.</title>
        <authorList>
            <person name="Galisteo C."/>
            <person name="De La Haba R."/>
            <person name="Sanchez-Porro C."/>
            <person name="Ventosa A."/>
        </authorList>
    </citation>
    <scope>NUCLEOTIDE SEQUENCE [LARGE SCALE GENOMIC DNA]</scope>
    <source>
        <strain evidence="2 3">KACC 190600</strain>
    </source>
</reference>
<evidence type="ECO:0000259" key="1">
    <source>
        <dbReference type="Pfam" id="PF03358"/>
    </source>
</evidence>
<accession>A0ABT3Q1X8</accession>
<dbReference type="InterPro" id="IPR029039">
    <property type="entry name" value="Flavoprotein-like_sf"/>
</dbReference>
<evidence type="ECO:0000313" key="2">
    <source>
        <dbReference type="EMBL" id="MCW9714117.1"/>
    </source>
</evidence>
<dbReference type="InterPro" id="IPR050712">
    <property type="entry name" value="NAD(P)H-dep_reductase"/>
</dbReference>
<organism evidence="2 3">
    <name type="scientific">Fodinibius salicampi</name>
    <dbReference type="NCBI Taxonomy" id="1920655"/>
    <lineage>
        <taxon>Bacteria</taxon>
        <taxon>Pseudomonadati</taxon>
        <taxon>Balneolota</taxon>
        <taxon>Balneolia</taxon>
        <taxon>Balneolales</taxon>
        <taxon>Balneolaceae</taxon>
        <taxon>Fodinibius</taxon>
    </lineage>
</organism>
<proteinExistence type="predicted"/>
<feature type="domain" description="NADPH-dependent FMN reductase-like" evidence="1">
    <location>
        <begin position="6"/>
        <end position="144"/>
    </location>
</feature>
<comment type="caution">
    <text evidence="2">The sequence shown here is derived from an EMBL/GenBank/DDBJ whole genome shotgun (WGS) entry which is preliminary data.</text>
</comment>
<evidence type="ECO:0000313" key="3">
    <source>
        <dbReference type="Proteomes" id="UP001207337"/>
    </source>
</evidence>
<sequence>MIDLQIISGTDRPNSNALRVSNYLQKRYKDEGVEAGIIDLQDFPTGQVTGGKYGQELPVVDAFVDNAVQADGLVIVCPEYNGGYPGILKLFIDYLPFPGSLNKKPIALVGEANGDFGALRAVEQLQQVVGYRNAHVFPERVFIPRINKNFDDENGIKDSFQQELMESQIKNFIPFVRDFKEPVVSSSQN</sequence>